<dbReference type="EMBL" id="LR134334">
    <property type="protein sequence ID" value="VEF76851.1"/>
    <property type="molecule type" value="Genomic_DNA"/>
</dbReference>
<organism evidence="1 2">
    <name type="scientific">Pseudomonas chlororaphis</name>
    <dbReference type="NCBI Taxonomy" id="587753"/>
    <lineage>
        <taxon>Bacteria</taxon>
        <taxon>Pseudomonadati</taxon>
        <taxon>Pseudomonadota</taxon>
        <taxon>Gammaproteobacteria</taxon>
        <taxon>Pseudomonadales</taxon>
        <taxon>Pseudomonadaceae</taxon>
        <taxon>Pseudomonas</taxon>
    </lineage>
</organism>
<reference evidence="1 2" key="1">
    <citation type="submission" date="2018-12" db="EMBL/GenBank/DDBJ databases">
        <authorList>
            <consortium name="Pathogen Informatics"/>
        </authorList>
    </citation>
    <scope>NUCLEOTIDE SEQUENCE [LARGE SCALE GENOMIC DNA]</scope>
    <source>
        <strain evidence="1 2">NCTC7357</strain>
    </source>
</reference>
<dbReference type="AlphaFoldDB" id="A0AAX3G322"/>
<sequence>MHKNRSTCSWIYSLREEACTRLPVLTAGTTFAEITQRIISEMSVLCCHYSEIVGTGFSRPVYTVQVGKELFDLFFNSPDGYRAAYFRSPGDGLNANISFIRAISLPLEESPLSANSKLCSSRIHQCLVTPSAKVWLVEHGKEIDSKCPGCTGEWSSGTAGRPDQAEIHNGVWEAASGPNAEWGRKAPYLTKLRVMGAFLDDQYHECVPQDKRFRAYGIYRDGWS</sequence>
<evidence type="ECO:0000313" key="1">
    <source>
        <dbReference type="EMBL" id="VEF76851.1"/>
    </source>
</evidence>
<evidence type="ECO:0000313" key="2">
    <source>
        <dbReference type="Proteomes" id="UP000277437"/>
    </source>
</evidence>
<dbReference type="Proteomes" id="UP000277437">
    <property type="component" value="Chromosome"/>
</dbReference>
<protein>
    <submittedName>
        <fullName evidence="1">Uncharacterized protein</fullName>
    </submittedName>
</protein>
<name>A0AAX3G322_9PSED</name>
<accession>A0AAX3G322</accession>
<gene>
    <name evidence="1" type="ORF">NCTC7357_05230</name>
</gene>
<proteinExistence type="predicted"/>